<dbReference type="GO" id="GO:0140664">
    <property type="term" value="F:ATP-dependent DNA damage sensor activity"/>
    <property type="evidence" value="ECO:0007669"/>
    <property type="project" value="InterPro"/>
</dbReference>
<evidence type="ECO:0000256" key="3">
    <source>
        <dbReference type="ARBA" id="ARBA00022741"/>
    </source>
</evidence>
<dbReference type="GO" id="GO:0045910">
    <property type="term" value="P:negative regulation of DNA recombination"/>
    <property type="evidence" value="ECO:0007669"/>
    <property type="project" value="InterPro"/>
</dbReference>
<dbReference type="CDD" id="cd03280">
    <property type="entry name" value="ABC_MutS2"/>
    <property type="match status" value="1"/>
</dbReference>
<keyword evidence="1 8" id="KW-0540">Nuclease</keyword>
<dbReference type="InterPro" id="IPR046893">
    <property type="entry name" value="MSSS"/>
</dbReference>
<dbReference type="InterPro" id="IPR005747">
    <property type="entry name" value="MutS2"/>
</dbReference>
<dbReference type="SMART" id="SM00463">
    <property type="entry name" value="SMR"/>
    <property type="match status" value="1"/>
</dbReference>
<keyword evidence="7 8" id="KW-0238">DNA-binding</keyword>
<dbReference type="GO" id="GO:0005524">
    <property type="term" value="F:ATP binding"/>
    <property type="evidence" value="ECO:0007669"/>
    <property type="project" value="UniProtKB-UniRule"/>
</dbReference>
<dbReference type="GO" id="GO:0019843">
    <property type="term" value="F:rRNA binding"/>
    <property type="evidence" value="ECO:0007669"/>
    <property type="project" value="UniProtKB-UniRule"/>
</dbReference>
<keyword evidence="4 8" id="KW-0378">Hydrolase</keyword>
<dbReference type="RefSeq" id="WP_132283122.1">
    <property type="nucleotide sequence ID" value="NZ_SMGQ01000016.1"/>
</dbReference>
<dbReference type="InterPro" id="IPR036063">
    <property type="entry name" value="Smr_dom_sf"/>
</dbReference>
<evidence type="ECO:0000256" key="7">
    <source>
        <dbReference type="ARBA" id="ARBA00023125"/>
    </source>
</evidence>
<dbReference type="EC" id="3.1.-.-" evidence="8"/>
<keyword evidence="5 8" id="KW-0067">ATP-binding</keyword>
<dbReference type="GO" id="GO:0072344">
    <property type="term" value="P:rescue of stalled ribosome"/>
    <property type="evidence" value="ECO:0007669"/>
    <property type="project" value="UniProtKB-UniRule"/>
</dbReference>
<keyword evidence="12" id="KW-1185">Reference proteome</keyword>
<dbReference type="InterPro" id="IPR007696">
    <property type="entry name" value="DNA_mismatch_repair_MutS_core"/>
</dbReference>
<dbReference type="EMBL" id="SMGQ01000016">
    <property type="protein sequence ID" value="TCK89038.1"/>
    <property type="molecule type" value="Genomic_DNA"/>
</dbReference>
<evidence type="ECO:0000256" key="2">
    <source>
        <dbReference type="ARBA" id="ARBA00022730"/>
    </source>
</evidence>
<proteinExistence type="inferred from homology"/>
<dbReference type="SUPFAM" id="SSF48334">
    <property type="entry name" value="DNA repair protein MutS, domain III"/>
    <property type="match status" value="1"/>
</dbReference>
<organism evidence="11 12">
    <name type="scientific">Natranaerovirga hydrolytica</name>
    <dbReference type="NCBI Taxonomy" id="680378"/>
    <lineage>
        <taxon>Bacteria</taxon>
        <taxon>Bacillati</taxon>
        <taxon>Bacillota</taxon>
        <taxon>Clostridia</taxon>
        <taxon>Lachnospirales</taxon>
        <taxon>Natranaerovirgaceae</taxon>
        <taxon>Natranaerovirga</taxon>
    </lineage>
</organism>
<keyword evidence="2 8" id="KW-0699">rRNA-binding</keyword>
<dbReference type="FunFam" id="3.40.50.300:FF:000830">
    <property type="entry name" value="Endonuclease MutS2"/>
    <property type="match status" value="1"/>
</dbReference>
<dbReference type="PIRSF" id="PIRSF005814">
    <property type="entry name" value="MutS_YshD"/>
    <property type="match status" value="1"/>
</dbReference>
<keyword evidence="6 8" id="KW-0694">RNA-binding</keyword>
<comment type="caution">
    <text evidence="11">The sequence shown here is derived from an EMBL/GenBank/DDBJ whole genome shotgun (WGS) entry which is preliminary data.</text>
</comment>
<evidence type="ECO:0000256" key="8">
    <source>
        <dbReference type="HAMAP-Rule" id="MF_00092"/>
    </source>
</evidence>
<dbReference type="InterPro" id="IPR002625">
    <property type="entry name" value="Smr_dom"/>
</dbReference>
<dbReference type="InterPro" id="IPR045076">
    <property type="entry name" value="MutS"/>
</dbReference>
<dbReference type="AlphaFoldDB" id="A0A4R1M9I6"/>
<evidence type="ECO:0000259" key="10">
    <source>
        <dbReference type="PROSITE" id="PS50828"/>
    </source>
</evidence>
<dbReference type="GO" id="GO:0043023">
    <property type="term" value="F:ribosomal large subunit binding"/>
    <property type="evidence" value="ECO:0007669"/>
    <property type="project" value="UniProtKB-UniRule"/>
</dbReference>
<reference evidence="11 12" key="1">
    <citation type="submission" date="2019-03" db="EMBL/GenBank/DDBJ databases">
        <title>Genomic Encyclopedia of Type Strains, Phase IV (KMG-IV): sequencing the most valuable type-strain genomes for metagenomic binning, comparative biology and taxonomic classification.</title>
        <authorList>
            <person name="Goeker M."/>
        </authorList>
    </citation>
    <scope>NUCLEOTIDE SEQUENCE [LARGE SCALE GENOMIC DNA]</scope>
    <source>
        <strain evidence="11 12">DSM 24176</strain>
    </source>
</reference>
<keyword evidence="8" id="KW-0255">Endonuclease</keyword>
<evidence type="ECO:0000256" key="1">
    <source>
        <dbReference type="ARBA" id="ARBA00022722"/>
    </source>
</evidence>
<feature type="binding site" evidence="8">
    <location>
        <begin position="335"/>
        <end position="342"/>
    </location>
    <ligand>
        <name>ATP</name>
        <dbReference type="ChEBI" id="CHEBI:30616"/>
    </ligand>
</feature>
<dbReference type="NCBIfam" id="TIGR01069">
    <property type="entry name" value="mutS2"/>
    <property type="match status" value="1"/>
</dbReference>
<dbReference type="GO" id="GO:0004519">
    <property type="term" value="F:endonuclease activity"/>
    <property type="evidence" value="ECO:0007669"/>
    <property type="project" value="UniProtKB-UniRule"/>
</dbReference>
<dbReference type="HAMAP" id="MF_00092">
    <property type="entry name" value="MutS2"/>
    <property type="match status" value="1"/>
</dbReference>
<sequence length="795" mass="89100">MNNKVYKTLEYNKIIEQLSSFAYSSIGKDLCNNLEPYTDYNTIVNLQKETSEALTMIIKKGSLPMRYFQDIKPSLNRLKLGGSLNMQELLNMSQVLDCAAKAKQYNNSFVNNEDAIHHLDSLFEVLQPLTNLNSEIKRCIISDEEMSDNASSELRSIRRSIKNINDRIRENLNNIINSSNGRTMLQENVITMRNNRYCLPVKQEYRQQFPGMIHDQSSTGSTLFIEPMSVVKMNNDIKELLGKEQEEIERVLALLSNEAAENIEALHTNVETLGQLDFIFAKASYSNSLNCSEPQFNTDRKINIKKGRHPLLAQDEVVPIDIYLGDDFSMLIITGPNTGGKTVSLKTLGLLTLMGQSGLHIPAFDGSELSVFNNVFADIGDEQSIEQSLSTFSSHMSNIINILQRASVDSLVLFDELGAGTDPTEGAALAMSILQYLHDNDIRTVATTHYSELKVFALSTQGIENGSCEFDVKTLKPTYKLLIGVPGKSNAFAISNRLGLPNHIIDNAKALIGHQDKQFEDLITDLEINKKFIEKEKQTTQKYREEVEQLKQELEDRKEKIQAQKEDVLKEAKINAHKILQEAKDFADESIRKFNKWQKDSPSINQSMLEKERQDVRKRLSNIEKGLSTGLKAKTNAPSPKKNFKAGDKVFVSAFNQEGIVLKEANNKGDVFVQIGIIKTSVHFSNLSLVQESANHTTSKGKGSVNKQSITKSASIKPELDLRGYLVDDALTEVEKYIDDGFLSNIGQVTIIHGKGTGALRDAIHAFLKRNKHIKSYRLGKFGEGESGVTIVEFK</sequence>
<dbReference type="SMART" id="SM00534">
    <property type="entry name" value="MUTSac"/>
    <property type="match status" value="1"/>
</dbReference>
<feature type="domain" description="Smr" evidence="10">
    <location>
        <begin position="720"/>
        <end position="795"/>
    </location>
</feature>
<dbReference type="Gene3D" id="3.40.50.300">
    <property type="entry name" value="P-loop containing nucleotide triphosphate hydrolases"/>
    <property type="match status" value="1"/>
</dbReference>
<dbReference type="Proteomes" id="UP000294545">
    <property type="component" value="Unassembled WGS sequence"/>
</dbReference>
<name>A0A4R1M9I6_9FIRM</name>
<dbReference type="InterPro" id="IPR000432">
    <property type="entry name" value="DNA_mismatch_repair_MutS_C"/>
</dbReference>
<evidence type="ECO:0000256" key="6">
    <source>
        <dbReference type="ARBA" id="ARBA00022884"/>
    </source>
</evidence>
<dbReference type="GO" id="GO:0030983">
    <property type="term" value="F:mismatched DNA binding"/>
    <property type="evidence" value="ECO:0007669"/>
    <property type="project" value="InterPro"/>
</dbReference>
<dbReference type="PANTHER" id="PTHR48466">
    <property type="entry name" value="OS10G0509000 PROTEIN-RELATED"/>
    <property type="match status" value="1"/>
</dbReference>
<dbReference type="InterPro" id="IPR036187">
    <property type="entry name" value="DNA_mismatch_repair_MutS_sf"/>
</dbReference>
<feature type="coiled-coil region" evidence="9">
    <location>
        <begin position="533"/>
        <end position="589"/>
    </location>
</feature>
<dbReference type="PANTHER" id="PTHR48466:SF2">
    <property type="entry name" value="OS10G0509000 PROTEIN"/>
    <property type="match status" value="1"/>
</dbReference>
<dbReference type="EC" id="3.6.4.-" evidence="8"/>
<dbReference type="Gene3D" id="3.30.1370.110">
    <property type="match status" value="1"/>
</dbReference>
<evidence type="ECO:0000313" key="11">
    <source>
        <dbReference type="EMBL" id="TCK89038.1"/>
    </source>
</evidence>
<dbReference type="PROSITE" id="PS00486">
    <property type="entry name" value="DNA_MISMATCH_REPAIR_2"/>
    <property type="match status" value="1"/>
</dbReference>
<comment type="subunit">
    <text evidence="8">Homodimer. Binds to stalled ribosomes, contacting rRNA.</text>
</comment>
<dbReference type="Pfam" id="PF01713">
    <property type="entry name" value="Smr"/>
    <property type="match status" value="1"/>
</dbReference>
<dbReference type="PROSITE" id="PS50828">
    <property type="entry name" value="SMR"/>
    <property type="match status" value="1"/>
</dbReference>
<dbReference type="OrthoDB" id="9808166at2"/>
<comment type="function">
    <text evidence="8">Acts as a ribosome collision sensor, splitting the ribosome into its 2 subunits. Detects stalled/collided 70S ribosomes which it binds and splits by an ATP-hydrolysis driven conformational change. Acts upstream of the ribosome quality control system (RQC), a ribosome-associated complex that mediates the extraction of incompletely synthesized nascent chains from stalled ribosomes and their subsequent degradation. Probably generates substrates for RQC.</text>
</comment>
<evidence type="ECO:0000256" key="4">
    <source>
        <dbReference type="ARBA" id="ARBA00022801"/>
    </source>
</evidence>
<protein>
    <recommendedName>
        <fullName evidence="8">Endonuclease MutS2</fullName>
        <ecNumber evidence="8">3.1.-.-</ecNumber>
    </recommendedName>
    <alternativeName>
        <fullName evidence="8">Ribosome-associated protein quality control-upstream factor</fullName>
        <shortName evidence="8">RQC-upstream factor</shortName>
        <shortName evidence="8">RqcU</shortName>
        <ecNumber evidence="8">3.6.4.-</ecNumber>
    </alternativeName>
</protein>
<dbReference type="InterPro" id="IPR027417">
    <property type="entry name" value="P-loop_NTPase"/>
</dbReference>
<dbReference type="Pfam" id="PF00488">
    <property type="entry name" value="MutS_V"/>
    <property type="match status" value="1"/>
</dbReference>
<comment type="similarity">
    <text evidence="8">Belongs to the DNA mismatch repair MutS family. MutS2 subfamily.</text>
</comment>
<evidence type="ECO:0000256" key="5">
    <source>
        <dbReference type="ARBA" id="ARBA00022840"/>
    </source>
</evidence>
<gene>
    <name evidence="8" type="primary">mutS2</name>
    <name evidence="8" type="synonym">rqcU</name>
    <name evidence="11" type="ORF">EDC19_2451</name>
</gene>
<dbReference type="Pfam" id="PF20297">
    <property type="entry name" value="MSSS"/>
    <property type="match status" value="1"/>
</dbReference>
<dbReference type="SUPFAM" id="SSF160443">
    <property type="entry name" value="SMR domain-like"/>
    <property type="match status" value="1"/>
</dbReference>
<keyword evidence="3 8" id="KW-0547">Nucleotide-binding</keyword>
<dbReference type="GO" id="GO:0016887">
    <property type="term" value="F:ATP hydrolysis activity"/>
    <property type="evidence" value="ECO:0007669"/>
    <property type="project" value="InterPro"/>
</dbReference>
<dbReference type="GO" id="GO:0006298">
    <property type="term" value="P:mismatch repair"/>
    <property type="evidence" value="ECO:0007669"/>
    <property type="project" value="InterPro"/>
</dbReference>
<dbReference type="SMART" id="SM00533">
    <property type="entry name" value="MUTSd"/>
    <property type="match status" value="1"/>
</dbReference>
<dbReference type="SUPFAM" id="SSF52540">
    <property type="entry name" value="P-loop containing nucleoside triphosphate hydrolases"/>
    <property type="match status" value="1"/>
</dbReference>
<keyword evidence="9" id="KW-0175">Coiled coil</keyword>
<accession>A0A4R1M9I6</accession>
<comment type="function">
    <text evidence="8">Endonuclease that is involved in the suppression of homologous recombination and thus may have a key role in the control of bacterial genetic diversity.</text>
</comment>
<evidence type="ECO:0000313" key="12">
    <source>
        <dbReference type="Proteomes" id="UP000294545"/>
    </source>
</evidence>
<evidence type="ECO:0000256" key="9">
    <source>
        <dbReference type="SAM" id="Coils"/>
    </source>
</evidence>